<protein>
    <recommendedName>
        <fullName evidence="4">Biogenesis of lysosome-related organelles complex 1 subunit 1</fullName>
    </recommendedName>
</protein>
<sequence length="144" mass="16001">MSSPSRYSSAAASHNTTNTPSTSRQQSTKAERTADAAKAFDRSLKVAAKEIDADIKIRAETLHGNWPALNKQDKELQERTKQLSKENDEMEKWLDKSKKKLADLDDLDDMGEGLEDELANIEAMLGIMETKQKAGQYDSKGSKP</sequence>
<evidence type="ECO:0000256" key="1">
    <source>
        <dbReference type="SAM" id="MobiDB-lite"/>
    </source>
</evidence>
<feature type="compositionally biased region" description="Basic and acidic residues" evidence="1">
    <location>
        <begin position="29"/>
        <end position="38"/>
    </location>
</feature>
<accession>A0ABR0KIC7</accession>
<gene>
    <name evidence="2" type="ORF">LTR24_002922</name>
</gene>
<feature type="region of interest" description="Disordered" evidence="1">
    <location>
        <begin position="1"/>
        <end position="38"/>
    </location>
</feature>
<evidence type="ECO:0000313" key="3">
    <source>
        <dbReference type="Proteomes" id="UP001345013"/>
    </source>
</evidence>
<dbReference type="EMBL" id="JAVRRG010000026">
    <property type="protein sequence ID" value="KAK5095705.1"/>
    <property type="molecule type" value="Genomic_DNA"/>
</dbReference>
<name>A0ABR0KIC7_9EURO</name>
<reference evidence="2 3" key="1">
    <citation type="submission" date="2023-08" db="EMBL/GenBank/DDBJ databases">
        <title>Black Yeasts Isolated from many extreme environments.</title>
        <authorList>
            <person name="Coleine C."/>
            <person name="Stajich J.E."/>
            <person name="Selbmann L."/>
        </authorList>
    </citation>
    <scope>NUCLEOTIDE SEQUENCE [LARGE SCALE GENOMIC DNA]</scope>
    <source>
        <strain evidence="2 3">CCFEE 5885</strain>
    </source>
</reference>
<keyword evidence="3" id="KW-1185">Reference proteome</keyword>
<comment type="caution">
    <text evidence="2">The sequence shown here is derived from an EMBL/GenBank/DDBJ whole genome shotgun (WGS) entry which is preliminary data.</text>
</comment>
<organism evidence="2 3">
    <name type="scientific">Lithohypha guttulata</name>
    <dbReference type="NCBI Taxonomy" id="1690604"/>
    <lineage>
        <taxon>Eukaryota</taxon>
        <taxon>Fungi</taxon>
        <taxon>Dikarya</taxon>
        <taxon>Ascomycota</taxon>
        <taxon>Pezizomycotina</taxon>
        <taxon>Eurotiomycetes</taxon>
        <taxon>Chaetothyriomycetidae</taxon>
        <taxon>Chaetothyriales</taxon>
        <taxon>Trichomeriaceae</taxon>
        <taxon>Lithohypha</taxon>
    </lineage>
</organism>
<feature type="compositionally biased region" description="Polar residues" evidence="1">
    <location>
        <begin position="14"/>
        <end position="28"/>
    </location>
</feature>
<evidence type="ECO:0000313" key="2">
    <source>
        <dbReference type="EMBL" id="KAK5095705.1"/>
    </source>
</evidence>
<feature type="region of interest" description="Disordered" evidence="1">
    <location>
        <begin position="71"/>
        <end position="91"/>
    </location>
</feature>
<dbReference type="Proteomes" id="UP001345013">
    <property type="component" value="Unassembled WGS sequence"/>
</dbReference>
<evidence type="ECO:0008006" key="4">
    <source>
        <dbReference type="Google" id="ProtNLM"/>
    </source>
</evidence>
<proteinExistence type="predicted"/>
<feature type="compositionally biased region" description="Low complexity" evidence="1">
    <location>
        <begin position="1"/>
        <end position="13"/>
    </location>
</feature>